<feature type="domain" description="DNA polymerase III delta N-terminal" evidence="9">
    <location>
        <begin position="27"/>
        <end position="140"/>
    </location>
</feature>
<dbReference type="OrthoDB" id="1172326at2"/>
<organism evidence="11 12">
    <name type="scientific">Rhodohalobacter mucosus</name>
    <dbReference type="NCBI Taxonomy" id="2079485"/>
    <lineage>
        <taxon>Bacteria</taxon>
        <taxon>Pseudomonadati</taxon>
        <taxon>Balneolota</taxon>
        <taxon>Balneolia</taxon>
        <taxon>Balneolales</taxon>
        <taxon>Balneolaceae</taxon>
        <taxon>Rhodohalobacter</taxon>
    </lineage>
</organism>
<keyword evidence="12" id="KW-1185">Reference proteome</keyword>
<dbReference type="RefSeq" id="WP_109645436.1">
    <property type="nucleotide sequence ID" value="NZ_QGGB01000003.1"/>
</dbReference>
<gene>
    <name evidence="11" type="primary">holA</name>
    <name evidence="11" type="ORF">DDZ15_04825</name>
</gene>
<dbReference type="GO" id="GO:0003887">
    <property type="term" value="F:DNA-directed DNA polymerase activity"/>
    <property type="evidence" value="ECO:0007669"/>
    <property type="project" value="UniProtKB-KW"/>
</dbReference>
<dbReference type="Gene3D" id="1.10.8.60">
    <property type="match status" value="1"/>
</dbReference>
<keyword evidence="5" id="KW-0235">DNA replication</keyword>
<feature type="domain" description="DNA polymerase III delta subunit-like C-terminal" evidence="10">
    <location>
        <begin position="224"/>
        <end position="344"/>
    </location>
</feature>
<dbReference type="PANTHER" id="PTHR34388">
    <property type="entry name" value="DNA POLYMERASE III SUBUNIT DELTA"/>
    <property type="match status" value="1"/>
</dbReference>
<evidence type="ECO:0000256" key="1">
    <source>
        <dbReference type="ARBA" id="ARBA00012417"/>
    </source>
</evidence>
<evidence type="ECO:0000313" key="11">
    <source>
        <dbReference type="EMBL" id="PWN07583.1"/>
    </source>
</evidence>
<dbReference type="InterPro" id="IPR008921">
    <property type="entry name" value="DNA_pol3_clamp-load_cplx_C"/>
</dbReference>
<dbReference type="Pfam" id="PF21694">
    <property type="entry name" value="DNA_pol3_delta_C"/>
    <property type="match status" value="1"/>
</dbReference>
<dbReference type="GO" id="GO:0003677">
    <property type="term" value="F:DNA binding"/>
    <property type="evidence" value="ECO:0007669"/>
    <property type="project" value="InterPro"/>
</dbReference>
<evidence type="ECO:0000313" key="12">
    <source>
        <dbReference type="Proteomes" id="UP000245533"/>
    </source>
</evidence>
<dbReference type="InterPro" id="IPR010372">
    <property type="entry name" value="DNA_pol3_delta_N"/>
</dbReference>
<dbReference type="EC" id="2.7.7.7" evidence="1"/>
<dbReference type="AlphaFoldDB" id="A0A316TSH8"/>
<dbReference type="Gene3D" id="3.40.50.300">
    <property type="entry name" value="P-loop containing nucleotide triphosphate hydrolases"/>
    <property type="match status" value="1"/>
</dbReference>
<sequence>MAKPTSIDTFKQLFRELRQREGLKPVYYLHGEETFFIDLLQEEFEKLIPDEQKDFNFDLLYGSDVSPAQVLGIARSFPMMAEKRVIIVRDFLKLGENTDDGNLNDFAPYAEQPNPSTILCLIDSKYPDKRTALGKALKESGSTGVYEFDVLPVYKLPEWVIDWTRHTHSKEMEPDAARILSEMAGQDLTLLSTEIDKVCTFVDTSDRITTDDIKKTSGSYRDYSVIELKNAVLNRNLDQALGIAEQMLLKNNYSAGEVIKTVGFFYNVFGNIWQIRRLTEKGLTKNEVQSQLGMKSNYFFNAQWSEASRFSLAEMPGIFEALLDADSAAKGYSTLDTSSIFLLLIKRIIG</sequence>
<dbReference type="GO" id="GO:0009360">
    <property type="term" value="C:DNA polymerase III complex"/>
    <property type="evidence" value="ECO:0007669"/>
    <property type="project" value="InterPro"/>
</dbReference>
<proteinExistence type="inferred from homology"/>
<keyword evidence="3" id="KW-0808">Transferase</keyword>
<dbReference type="SUPFAM" id="SSF52540">
    <property type="entry name" value="P-loop containing nucleoside triphosphate hydrolases"/>
    <property type="match status" value="1"/>
</dbReference>
<evidence type="ECO:0000256" key="8">
    <source>
        <dbReference type="ARBA" id="ARBA00049244"/>
    </source>
</evidence>
<dbReference type="InterPro" id="IPR005790">
    <property type="entry name" value="DNA_polIII_delta"/>
</dbReference>
<dbReference type="SUPFAM" id="SSF48019">
    <property type="entry name" value="post-AAA+ oligomerization domain-like"/>
    <property type="match status" value="1"/>
</dbReference>
<accession>A0A316TSH8</accession>
<name>A0A316TSH8_9BACT</name>
<comment type="similarity">
    <text evidence="7">Belongs to the DNA polymerase HolA subunit family.</text>
</comment>
<evidence type="ECO:0000256" key="4">
    <source>
        <dbReference type="ARBA" id="ARBA00022695"/>
    </source>
</evidence>
<evidence type="ECO:0000256" key="6">
    <source>
        <dbReference type="ARBA" id="ARBA00022932"/>
    </source>
</evidence>
<evidence type="ECO:0000256" key="7">
    <source>
        <dbReference type="ARBA" id="ARBA00034754"/>
    </source>
</evidence>
<dbReference type="InterPro" id="IPR048466">
    <property type="entry name" value="DNA_pol3_delta-like_C"/>
</dbReference>
<comment type="caution">
    <text evidence="11">The sequence shown here is derived from an EMBL/GenBank/DDBJ whole genome shotgun (WGS) entry which is preliminary data.</text>
</comment>
<dbReference type="Proteomes" id="UP000245533">
    <property type="component" value="Unassembled WGS sequence"/>
</dbReference>
<keyword evidence="4" id="KW-0548">Nucleotidyltransferase</keyword>
<dbReference type="InterPro" id="IPR027417">
    <property type="entry name" value="P-loop_NTPase"/>
</dbReference>
<evidence type="ECO:0000259" key="10">
    <source>
        <dbReference type="Pfam" id="PF21694"/>
    </source>
</evidence>
<keyword evidence="6" id="KW-0239">DNA-directed DNA polymerase</keyword>
<evidence type="ECO:0000256" key="2">
    <source>
        <dbReference type="ARBA" id="ARBA00017703"/>
    </source>
</evidence>
<dbReference type="NCBIfam" id="TIGR01128">
    <property type="entry name" value="holA"/>
    <property type="match status" value="1"/>
</dbReference>
<protein>
    <recommendedName>
        <fullName evidence="2">DNA polymerase III subunit delta</fullName>
        <ecNumber evidence="1">2.7.7.7</ecNumber>
    </recommendedName>
</protein>
<evidence type="ECO:0000259" key="9">
    <source>
        <dbReference type="Pfam" id="PF06144"/>
    </source>
</evidence>
<dbReference type="Pfam" id="PF06144">
    <property type="entry name" value="DNA_pol3_delta"/>
    <property type="match status" value="1"/>
</dbReference>
<dbReference type="Gene3D" id="1.20.272.10">
    <property type="match status" value="1"/>
</dbReference>
<evidence type="ECO:0000256" key="5">
    <source>
        <dbReference type="ARBA" id="ARBA00022705"/>
    </source>
</evidence>
<comment type="catalytic activity">
    <reaction evidence="8">
        <text>DNA(n) + a 2'-deoxyribonucleoside 5'-triphosphate = DNA(n+1) + diphosphate</text>
        <dbReference type="Rhea" id="RHEA:22508"/>
        <dbReference type="Rhea" id="RHEA-COMP:17339"/>
        <dbReference type="Rhea" id="RHEA-COMP:17340"/>
        <dbReference type="ChEBI" id="CHEBI:33019"/>
        <dbReference type="ChEBI" id="CHEBI:61560"/>
        <dbReference type="ChEBI" id="CHEBI:173112"/>
        <dbReference type="EC" id="2.7.7.7"/>
    </reaction>
</comment>
<evidence type="ECO:0000256" key="3">
    <source>
        <dbReference type="ARBA" id="ARBA00022679"/>
    </source>
</evidence>
<reference evidence="11 12" key="1">
    <citation type="submission" date="2018-05" db="EMBL/GenBank/DDBJ databases">
        <title>Rhodohalobacter halophilus gen. nov., sp. nov., a moderately halophilic member of the family Balneolaceae.</title>
        <authorList>
            <person name="Liu Z.-W."/>
        </authorList>
    </citation>
    <scope>NUCLEOTIDE SEQUENCE [LARGE SCALE GENOMIC DNA]</scope>
    <source>
        <strain evidence="11 12">8A47</strain>
    </source>
</reference>
<dbReference type="PANTHER" id="PTHR34388:SF1">
    <property type="entry name" value="DNA POLYMERASE III SUBUNIT DELTA"/>
    <property type="match status" value="1"/>
</dbReference>
<dbReference type="EMBL" id="QGGB01000003">
    <property type="protein sequence ID" value="PWN07583.1"/>
    <property type="molecule type" value="Genomic_DNA"/>
</dbReference>
<dbReference type="GO" id="GO:0006261">
    <property type="term" value="P:DNA-templated DNA replication"/>
    <property type="evidence" value="ECO:0007669"/>
    <property type="project" value="TreeGrafter"/>
</dbReference>